<protein>
    <recommendedName>
        <fullName evidence="2">Aminotransferase-like plant mobile domain-containing protein</fullName>
    </recommendedName>
</protein>
<feature type="domain" description="Aminotransferase-like plant mobile" evidence="2">
    <location>
        <begin position="2"/>
        <end position="100"/>
    </location>
</feature>
<name>A0A444YBP2_ARAHY</name>
<reference evidence="3 4" key="1">
    <citation type="submission" date="2019-01" db="EMBL/GenBank/DDBJ databases">
        <title>Sequencing of cultivated peanut Arachis hypogaea provides insights into genome evolution and oil improvement.</title>
        <authorList>
            <person name="Chen X."/>
        </authorList>
    </citation>
    <scope>NUCLEOTIDE SEQUENCE [LARGE SCALE GENOMIC DNA]</scope>
    <source>
        <strain evidence="4">cv. Fuhuasheng</strain>
        <tissue evidence="3">Leaves</tissue>
    </source>
</reference>
<dbReference type="InterPro" id="IPR019557">
    <property type="entry name" value="AminoTfrase-like_pln_mobile"/>
</dbReference>
<organism evidence="3 4">
    <name type="scientific">Arachis hypogaea</name>
    <name type="common">Peanut</name>
    <dbReference type="NCBI Taxonomy" id="3818"/>
    <lineage>
        <taxon>Eukaryota</taxon>
        <taxon>Viridiplantae</taxon>
        <taxon>Streptophyta</taxon>
        <taxon>Embryophyta</taxon>
        <taxon>Tracheophyta</taxon>
        <taxon>Spermatophyta</taxon>
        <taxon>Magnoliopsida</taxon>
        <taxon>eudicotyledons</taxon>
        <taxon>Gunneridae</taxon>
        <taxon>Pentapetalae</taxon>
        <taxon>rosids</taxon>
        <taxon>fabids</taxon>
        <taxon>Fabales</taxon>
        <taxon>Fabaceae</taxon>
        <taxon>Papilionoideae</taxon>
        <taxon>50 kb inversion clade</taxon>
        <taxon>dalbergioids sensu lato</taxon>
        <taxon>Dalbergieae</taxon>
        <taxon>Pterocarpus clade</taxon>
        <taxon>Arachis</taxon>
    </lineage>
</organism>
<dbReference type="Pfam" id="PF10536">
    <property type="entry name" value="PMD"/>
    <property type="match status" value="1"/>
</dbReference>
<comment type="caution">
    <text evidence="3">The sequence shown here is derived from an EMBL/GenBank/DDBJ whole genome shotgun (WGS) entry which is preliminary data.</text>
</comment>
<keyword evidence="1" id="KW-1133">Transmembrane helix</keyword>
<dbReference type="AlphaFoldDB" id="A0A444YBP2"/>
<keyword evidence="1" id="KW-0812">Transmembrane</keyword>
<gene>
    <name evidence="3" type="ORF">Ahy_B07g087281</name>
</gene>
<feature type="transmembrane region" description="Helical" evidence="1">
    <location>
        <begin position="49"/>
        <end position="66"/>
    </location>
</feature>
<evidence type="ECO:0000259" key="2">
    <source>
        <dbReference type="Pfam" id="PF10536"/>
    </source>
</evidence>
<evidence type="ECO:0000256" key="1">
    <source>
        <dbReference type="SAM" id="Phobius"/>
    </source>
</evidence>
<sequence>MTWLKKRVSHISPGADLDTLRKYARCYLMMLIEGFLFTDKSTTLVPLKWLLLLAVVLGSALLAHTYHSLYTAIGCDVTDIAGCMPLVVSWIYHRFLSFCPPE</sequence>
<proteinExistence type="predicted"/>
<dbReference type="InterPro" id="IPR044824">
    <property type="entry name" value="MAIN-like"/>
</dbReference>
<evidence type="ECO:0000313" key="4">
    <source>
        <dbReference type="Proteomes" id="UP000289738"/>
    </source>
</evidence>
<dbReference type="EMBL" id="SDMP01000017">
    <property type="protein sequence ID" value="RYQ99349.1"/>
    <property type="molecule type" value="Genomic_DNA"/>
</dbReference>
<evidence type="ECO:0000313" key="3">
    <source>
        <dbReference type="EMBL" id="RYQ99349.1"/>
    </source>
</evidence>
<accession>A0A444YBP2</accession>
<dbReference type="PANTHER" id="PTHR46033:SF8">
    <property type="entry name" value="PROTEIN MAINTENANCE OF MERISTEMS-LIKE"/>
    <property type="match status" value="1"/>
</dbReference>
<dbReference type="Proteomes" id="UP000289738">
    <property type="component" value="Chromosome B07"/>
</dbReference>
<dbReference type="PANTHER" id="PTHR46033">
    <property type="entry name" value="PROTEIN MAIN-LIKE 2"/>
    <property type="match status" value="1"/>
</dbReference>
<dbReference type="GO" id="GO:0010073">
    <property type="term" value="P:meristem maintenance"/>
    <property type="evidence" value="ECO:0007669"/>
    <property type="project" value="InterPro"/>
</dbReference>
<keyword evidence="1" id="KW-0472">Membrane</keyword>
<keyword evidence="4" id="KW-1185">Reference proteome</keyword>